<protein>
    <submittedName>
        <fullName evidence="4">Uncharacterized protein LOC114328317</fullName>
    </submittedName>
</protein>
<reference evidence="4" key="1">
    <citation type="submission" date="2025-08" db="UniProtKB">
        <authorList>
            <consortium name="RefSeq"/>
        </authorList>
    </citation>
    <scope>IDENTIFICATION</scope>
    <source>
        <tissue evidence="4">Whole insect</tissue>
    </source>
</reference>
<dbReference type="Pfam" id="PF13359">
    <property type="entry name" value="DDE_Tnp_4"/>
    <property type="match status" value="1"/>
</dbReference>
<dbReference type="AlphaFoldDB" id="A0A6P7FIA4"/>
<sequence length="167" mass="18781">MVNIGGFGSNHDSAIFKASDLGCALLNGNLDLPPPNTLTETDLLINHYILADSALALHQNIIRPYTGNNLGEKKNIFNYRVSRGRRTIENAFGILSQRSKILRRTIQVELEVSELIVQARVVLHNFLQCSERIYLTLKRDTALLGLAIMWMVMDYYILGLGERIPTP</sequence>
<dbReference type="GO" id="GO:0046872">
    <property type="term" value="F:metal ion binding"/>
    <property type="evidence" value="ECO:0007669"/>
    <property type="project" value="UniProtKB-KW"/>
</dbReference>
<comment type="cofactor">
    <cofactor evidence="1">
        <name>a divalent metal cation</name>
        <dbReference type="ChEBI" id="CHEBI:60240"/>
    </cofactor>
</comment>
<dbReference type="InterPro" id="IPR027806">
    <property type="entry name" value="HARBI1_dom"/>
</dbReference>
<evidence type="ECO:0000256" key="2">
    <source>
        <dbReference type="ARBA" id="ARBA00022723"/>
    </source>
</evidence>
<evidence type="ECO:0000313" key="4">
    <source>
        <dbReference type="RefSeq" id="XP_028132945.1"/>
    </source>
</evidence>
<proteinExistence type="predicted"/>
<keyword evidence="2" id="KW-0479">Metal-binding</keyword>
<evidence type="ECO:0000256" key="1">
    <source>
        <dbReference type="ARBA" id="ARBA00001968"/>
    </source>
</evidence>
<evidence type="ECO:0000259" key="3">
    <source>
        <dbReference type="Pfam" id="PF13359"/>
    </source>
</evidence>
<name>A0A6P7FIA4_DIAVI</name>
<gene>
    <name evidence="4" type="primary">LOC114328317</name>
</gene>
<feature type="domain" description="DDE Tnp4" evidence="3">
    <location>
        <begin position="3"/>
        <end position="125"/>
    </location>
</feature>
<dbReference type="RefSeq" id="XP_028132945.1">
    <property type="nucleotide sequence ID" value="XM_028277144.1"/>
</dbReference>
<organism evidence="4">
    <name type="scientific">Diabrotica virgifera virgifera</name>
    <name type="common">western corn rootworm</name>
    <dbReference type="NCBI Taxonomy" id="50390"/>
    <lineage>
        <taxon>Eukaryota</taxon>
        <taxon>Metazoa</taxon>
        <taxon>Ecdysozoa</taxon>
        <taxon>Arthropoda</taxon>
        <taxon>Hexapoda</taxon>
        <taxon>Insecta</taxon>
        <taxon>Pterygota</taxon>
        <taxon>Neoptera</taxon>
        <taxon>Endopterygota</taxon>
        <taxon>Coleoptera</taxon>
        <taxon>Polyphaga</taxon>
        <taxon>Cucujiformia</taxon>
        <taxon>Chrysomeloidea</taxon>
        <taxon>Chrysomelidae</taxon>
        <taxon>Galerucinae</taxon>
        <taxon>Diabroticina</taxon>
        <taxon>Diabroticites</taxon>
        <taxon>Diabrotica</taxon>
    </lineage>
</organism>
<dbReference type="InParanoid" id="A0A6P7FIA4"/>
<accession>A0A6P7FIA4</accession>